<organism evidence="1 2">
    <name type="scientific">Shewanella algae</name>
    <dbReference type="NCBI Taxonomy" id="38313"/>
    <lineage>
        <taxon>Bacteria</taxon>
        <taxon>Pseudomonadati</taxon>
        <taxon>Pseudomonadota</taxon>
        <taxon>Gammaproteobacteria</taxon>
        <taxon>Alteromonadales</taxon>
        <taxon>Shewanellaceae</taxon>
        <taxon>Shewanella</taxon>
    </lineage>
</organism>
<evidence type="ECO:0000313" key="2">
    <source>
        <dbReference type="Proteomes" id="UP000254069"/>
    </source>
</evidence>
<keyword evidence="2" id="KW-1185">Reference proteome</keyword>
<dbReference type="EMBL" id="UGYO01000001">
    <property type="protein sequence ID" value="SUI69898.1"/>
    <property type="molecule type" value="Genomic_DNA"/>
</dbReference>
<evidence type="ECO:0000313" key="1">
    <source>
        <dbReference type="EMBL" id="SUI69898.1"/>
    </source>
</evidence>
<dbReference type="RefSeq" id="WP_115389669.1">
    <property type="nucleotide sequence ID" value="NZ_AP024614.1"/>
</dbReference>
<dbReference type="SMART" id="SM01101">
    <property type="entry name" value="CRISPR_assoc"/>
    <property type="match status" value="1"/>
</dbReference>
<dbReference type="Proteomes" id="UP000254069">
    <property type="component" value="Unassembled WGS sequence"/>
</dbReference>
<gene>
    <name evidence="1" type="ORF">NCTC10738_02123</name>
</gene>
<dbReference type="CDD" id="cd09727">
    <property type="entry name" value="Cas6_I-E"/>
    <property type="match status" value="1"/>
</dbReference>
<reference evidence="1 2" key="1">
    <citation type="submission" date="2018-06" db="EMBL/GenBank/DDBJ databases">
        <authorList>
            <consortium name="Pathogen Informatics"/>
            <person name="Doyle S."/>
        </authorList>
    </citation>
    <scope>NUCLEOTIDE SEQUENCE [LARGE SCALE GENOMIC DNA]</scope>
    <source>
        <strain evidence="1 2">NCTC10738</strain>
    </source>
</reference>
<protein>
    <submittedName>
        <fullName evidence="1">CRISPR-associated protein Cas6/Cse3/CasE, subtype I-E/ECOLI</fullName>
    </submittedName>
</protein>
<dbReference type="Gene3D" id="3.30.70.1200">
    <property type="entry name" value="Crispr-associated protein, domain 1"/>
    <property type="match status" value="1"/>
</dbReference>
<name>A0A379ZWU7_9GAMM</name>
<dbReference type="AlphaFoldDB" id="A0A379ZWU7"/>
<sequence length="293" mass="32851">MFLSKVTFRPDILRGSQLVKVLAGNSYGYHQLLWGLFEQSQRDFLYRTELAKQQNSPDMALEDGPLFFILSQTQPKLDSPLFSVVSKPFAPTLVAGTRLAFRLRANPVVTKKGKRHDLVMDEQIAFYQRIAKELGLTPAASKGALLQQLKPAAIRPQLNDWLLSYLSQTRYFAAVRGLACESLLTLALQEAVSVRLQHWLTDNPSRQGIMSLVSYPVEDEQSDELVEASQFQWQAYQAHPIPEKGKQAQFRSVDLQGELIVHEPQQFLQLLAQGIGPAKGFGCGLMLIKPVIS</sequence>
<accession>A0A379ZWU7</accession>
<dbReference type="Pfam" id="PF08798">
    <property type="entry name" value="CRISPR_assoc"/>
    <property type="match status" value="1"/>
</dbReference>
<dbReference type="InterPro" id="IPR010179">
    <property type="entry name" value="CRISPR-assoc_prot_Cse3"/>
</dbReference>
<dbReference type="NCBIfam" id="TIGR01907">
    <property type="entry name" value="casE_Cse3"/>
    <property type="match status" value="2"/>
</dbReference>
<dbReference type="Gene3D" id="3.30.70.1210">
    <property type="entry name" value="Crispr-associated protein, domain 2"/>
    <property type="match status" value="1"/>
</dbReference>
<dbReference type="SUPFAM" id="SSF117987">
    <property type="entry name" value="CRISPR-associated protein"/>
    <property type="match status" value="2"/>
</dbReference>
<proteinExistence type="predicted"/>